<evidence type="ECO:0000313" key="2">
    <source>
        <dbReference type="EMBL" id="KAF9151201.1"/>
    </source>
</evidence>
<sequence>MLSLTDQRIPNRDRASPPLSSNLPSRRLEKGYRDTSLLPSGSSLRSISAPSTATLGSTTRRLIVPIDVQSSAPFQTFILRVWGAVAGMDQTSGRIFSNYLTLTEATRQAKEHQGEHHQGAGNVDHAASSSTSGTKPDADTKSSSEEEPAAKTISALTKSDSWMRYDHLLLQSLTEDDEFLSAGVIEFADGAVVVAPALAKTIQVLKRAEPQLPTATQKPAAHDQGLRFGPQPFGNRNRSGPPRRDNYGCRDPSSHFGISNRECSMPYSGNNFGFDRRVSQGRQSHGSDRFSAQPPRDYELISRSTDGLPDHSGALAGTLTHTFTQN</sequence>
<accession>A0A9P5VBS1</accession>
<dbReference type="OrthoDB" id="2445249at2759"/>
<proteinExistence type="predicted"/>
<reference evidence="2" key="1">
    <citation type="journal article" date="2020" name="Fungal Divers.">
        <title>Resolving the Mortierellaceae phylogeny through synthesis of multi-gene phylogenetics and phylogenomics.</title>
        <authorList>
            <person name="Vandepol N."/>
            <person name="Liber J."/>
            <person name="Desiro A."/>
            <person name="Na H."/>
            <person name="Kennedy M."/>
            <person name="Barry K."/>
            <person name="Grigoriev I.V."/>
            <person name="Miller A.N."/>
            <person name="O'Donnell K."/>
            <person name="Stajich J.E."/>
            <person name="Bonito G."/>
        </authorList>
    </citation>
    <scope>NUCLEOTIDE SEQUENCE</scope>
    <source>
        <strain evidence="2">NRRL 6426</strain>
    </source>
</reference>
<gene>
    <name evidence="2" type="ORF">BG015_006959</name>
</gene>
<dbReference type="EMBL" id="JAAAUQ010000343">
    <property type="protein sequence ID" value="KAF9151201.1"/>
    <property type="molecule type" value="Genomic_DNA"/>
</dbReference>
<feature type="compositionally biased region" description="Low complexity" evidence="1">
    <location>
        <begin position="16"/>
        <end position="25"/>
    </location>
</feature>
<name>A0A9P5VBS1_9FUNG</name>
<dbReference type="AlphaFoldDB" id="A0A9P5VBS1"/>
<keyword evidence="3" id="KW-1185">Reference proteome</keyword>
<evidence type="ECO:0000313" key="3">
    <source>
        <dbReference type="Proteomes" id="UP000748756"/>
    </source>
</evidence>
<protein>
    <submittedName>
        <fullName evidence="2">Uncharacterized protein</fullName>
    </submittedName>
</protein>
<feature type="region of interest" description="Disordered" evidence="1">
    <location>
        <begin position="274"/>
        <end position="326"/>
    </location>
</feature>
<feature type="compositionally biased region" description="Basic and acidic residues" evidence="1">
    <location>
        <begin position="107"/>
        <end position="118"/>
    </location>
</feature>
<feature type="region of interest" description="Disordered" evidence="1">
    <location>
        <begin position="1"/>
        <end position="52"/>
    </location>
</feature>
<comment type="caution">
    <text evidence="2">The sequence shown here is derived from an EMBL/GenBank/DDBJ whole genome shotgun (WGS) entry which is preliminary data.</text>
</comment>
<organism evidence="2 3">
    <name type="scientific">Linnemannia schmuckeri</name>
    <dbReference type="NCBI Taxonomy" id="64567"/>
    <lineage>
        <taxon>Eukaryota</taxon>
        <taxon>Fungi</taxon>
        <taxon>Fungi incertae sedis</taxon>
        <taxon>Mucoromycota</taxon>
        <taxon>Mortierellomycotina</taxon>
        <taxon>Mortierellomycetes</taxon>
        <taxon>Mortierellales</taxon>
        <taxon>Mortierellaceae</taxon>
        <taxon>Linnemannia</taxon>
    </lineage>
</organism>
<feature type="region of interest" description="Disordered" evidence="1">
    <location>
        <begin position="212"/>
        <end position="253"/>
    </location>
</feature>
<dbReference type="Proteomes" id="UP000748756">
    <property type="component" value="Unassembled WGS sequence"/>
</dbReference>
<feature type="compositionally biased region" description="Polar residues" evidence="1">
    <location>
        <begin position="37"/>
        <end position="52"/>
    </location>
</feature>
<feature type="region of interest" description="Disordered" evidence="1">
    <location>
        <begin position="107"/>
        <end position="153"/>
    </location>
</feature>
<evidence type="ECO:0000256" key="1">
    <source>
        <dbReference type="SAM" id="MobiDB-lite"/>
    </source>
</evidence>